<dbReference type="EMBL" id="AP009389">
    <property type="protein sequence ID" value="BAF59682.1"/>
    <property type="molecule type" value="Genomic_DNA"/>
</dbReference>
<dbReference type="PANTHER" id="PTHR47495">
    <property type="entry name" value="ALDEHYDE DEHYDROGENASE"/>
    <property type="match status" value="1"/>
</dbReference>
<dbReference type="SUPFAM" id="SSF56003">
    <property type="entry name" value="Molybdenum cofactor-binding domain"/>
    <property type="match status" value="1"/>
</dbReference>
<proteinExistence type="predicted"/>
<protein>
    <recommendedName>
        <fullName evidence="3">Aerobic-type carbon monoxide dehydrogenase, large subunit CoxL/CutL homologs</fullName>
    </recommendedName>
</protein>
<dbReference type="KEGG" id="pth:PTH_1501"/>
<dbReference type="eggNOG" id="COG1529">
    <property type="taxonomic scope" value="Bacteria"/>
</dbReference>
<dbReference type="InterPro" id="IPR052516">
    <property type="entry name" value="N-heterocyclic_Hydroxylase"/>
</dbReference>
<accession>A5D246</accession>
<dbReference type="PANTHER" id="PTHR47495:SF1">
    <property type="entry name" value="BLL3820 PROTEIN"/>
    <property type="match status" value="1"/>
</dbReference>
<gene>
    <name evidence="1" type="ordered locus">PTH_1501</name>
</gene>
<dbReference type="InterPro" id="IPR037165">
    <property type="entry name" value="AldOxase/xan_DH_Mopterin-bd_sf"/>
</dbReference>
<evidence type="ECO:0008006" key="3">
    <source>
        <dbReference type="Google" id="ProtNLM"/>
    </source>
</evidence>
<evidence type="ECO:0000313" key="1">
    <source>
        <dbReference type="EMBL" id="BAF59682.1"/>
    </source>
</evidence>
<evidence type="ECO:0000313" key="2">
    <source>
        <dbReference type="Proteomes" id="UP000006556"/>
    </source>
</evidence>
<dbReference type="GO" id="GO:0016491">
    <property type="term" value="F:oxidoreductase activity"/>
    <property type="evidence" value="ECO:0007669"/>
    <property type="project" value="InterPro"/>
</dbReference>
<keyword evidence="2" id="KW-1185">Reference proteome</keyword>
<dbReference type="AlphaFoldDB" id="A5D246"/>
<dbReference type="Gene3D" id="3.30.365.10">
    <property type="entry name" value="Aldehyde oxidase/xanthine dehydrogenase, molybdopterin binding domain"/>
    <property type="match status" value="1"/>
</dbReference>
<dbReference type="Proteomes" id="UP000006556">
    <property type="component" value="Chromosome"/>
</dbReference>
<name>A5D246_PELTS</name>
<dbReference type="STRING" id="370438.PTH_1501"/>
<organism evidence="1 2">
    <name type="scientific">Pelotomaculum thermopropionicum (strain DSM 13744 / JCM 10971 / SI)</name>
    <dbReference type="NCBI Taxonomy" id="370438"/>
    <lineage>
        <taxon>Bacteria</taxon>
        <taxon>Bacillati</taxon>
        <taxon>Bacillota</taxon>
        <taxon>Clostridia</taxon>
        <taxon>Eubacteriales</taxon>
        <taxon>Desulfotomaculaceae</taxon>
        <taxon>Pelotomaculum</taxon>
    </lineage>
</organism>
<dbReference type="HOGENOM" id="CLU_2718753_0_0_9"/>
<sequence length="72" mass="7531">MLLTAEDAPDIEALIVEANDPSGPFGAKGVGETGLVPTAGAIANAVYNATGIRFKEIPMTEEKVFKALRERG</sequence>
<reference evidence="2" key="1">
    <citation type="journal article" date="2008" name="Genome Res.">
        <title>The genome of Pelotomaculum thermopropionicum reveals niche-associated evolution in anaerobic microbiota.</title>
        <authorList>
            <person name="Kosaka T."/>
            <person name="Kato S."/>
            <person name="Shimoyama T."/>
            <person name="Ishii S."/>
            <person name="Abe T."/>
            <person name="Watanabe K."/>
        </authorList>
    </citation>
    <scope>NUCLEOTIDE SEQUENCE [LARGE SCALE GENOMIC DNA]</scope>
    <source>
        <strain evidence="2">DSM 13744 / JCM 10971 / SI</strain>
    </source>
</reference>